<feature type="binding site" evidence="6">
    <location>
        <position position="83"/>
    </location>
    <ligand>
        <name>Ni(2+)</name>
        <dbReference type="ChEBI" id="CHEBI:49786"/>
    </ligand>
</feature>
<feature type="active site" description="Proton acceptor" evidence="6">
    <location>
        <position position="18"/>
    </location>
</feature>
<evidence type="ECO:0000256" key="4">
    <source>
        <dbReference type="ARBA" id="ARBA00023239"/>
    </source>
</evidence>
<gene>
    <name evidence="6" type="primary">cbiX</name>
    <name evidence="6" type="synonym">cfbA</name>
    <name evidence="8" type="ORF">BK007_04585</name>
</gene>
<keyword evidence="3 6" id="KW-0479">Metal-binding</keyword>
<dbReference type="GeneID" id="35123279"/>
<dbReference type="PANTHER" id="PTHR33542">
    <property type="entry name" value="SIROHYDROCHLORIN FERROCHELATASE, CHLOROPLASTIC"/>
    <property type="match status" value="1"/>
</dbReference>
<dbReference type="NCBIfam" id="NF002090">
    <property type="entry name" value="PRK00923.1"/>
    <property type="match status" value="1"/>
</dbReference>
<comment type="catalytic activity">
    <reaction evidence="6">
        <text>Ni-sirohydrochlorin + 2 H(+) = sirohydrochlorin + Ni(2+)</text>
        <dbReference type="Rhea" id="RHEA:52796"/>
        <dbReference type="ChEBI" id="CHEBI:15378"/>
        <dbReference type="ChEBI" id="CHEBI:49786"/>
        <dbReference type="ChEBI" id="CHEBI:58351"/>
        <dbReference type="ChEBI" id="CHEBI:136841"/>
        <dbReference type="EC" id="4.99.1.11"/>
    </reaction>
</comment>
<comment type="catalytic activity">
    <reaction evidence="6">
        <text>Co-sirohydrochlorin + 2 H(+) = sirohydrochlorin + Co(2+)</text>
        <dbReference type="Rhea" id="RHEA:15893"/>
        <dbReference type="ChEBI" id="CHEBI:15378"/>
        <dbReference type="ChEBI" id="CHEBI:48828"/>
        <dbReference type="ChEBI" id="CHEBI:58351"/>
        <dbReference type="ChEBI" id="CHEBI:60049"/>
        <dbReference type="EC" id="4.99.1.3"/>
    </reaction>
</comment>
<organism evidence="8 9">
    <name type="scientific">Methanobacterium subterraneum</name>
    <dbReference type="NCBI Taxonomy" id="59277"/>
    <lineage>
        <taxon>Archaea</taxon>
        <taxon>Methanobacteriati</taxon>
        <taxon>Methanobacteriota</taxon>
        <taxon>Methanomada group</taxon>
        <taxon>Methanobacteria</taxon>
        <taxon>Methanobacteriales</taxon>
        <taxon>Methanobacteriaceae</taxon>
        <taxon>Methanobacterium</taxon>
    </lineage>
</organism>
<dbReference type="NCBIfam" id="NF033198">
    <property type="entry name" value="F430_CfbA"/>
    <property type="match status" value="1"/>
</dbReference>
<evidence type="ECO:0000256" key="5">
    <source>
        <dbReference type="ARBA" id="ARBA00023285"/>
    </source>
</evidence>
<dbReference type="HAMAP" id="MF_00785">
    <property type="entry name" value="CbiX"/>
    <property type="match status" value="1"/>
</dbReference>
<feature type="region of interest" description="Disordered" evidence="7">
    <location>
        <begin position="93"/>
        <end position="119"/>
    </location>
</feature>
<feature type="binding site" evidence="6">
    <location>
        <begin position="78"/>
        <end position="83"/>
    </location>
    <ligand>
        <name>substrate</name>
    </ligand>
</feature>
<evidence type="ECO:0000256" key="3">
    <source>
        <dbReference type="ARBA" id="ARBA00022723"/>
    </source>
</evidence>
<dbReference type="RefSeq" id="WP_100905343.1">
    <property type="nucleotide sequence ID" value="NZ_CP017766.1"/>
</dbReference>
<protein>
    <recommendedName>
        <fullName evidence="6">Sirohydrochlorin cobaltochelatase</fullName>
        <ecNumber evidence="6">4.99.1.3</ecNumber>
    </recommendedName>
    <alternativeName>
        <fullName evidence="6">CbiXS</fullName>
    </alternativeName>
    <alternativeName>
        <fullName evidence="6">Sirohydrochlorin nickelchelatase</fullName>
        <ecNumber evidence="6">4.99.1.11</ecNumber>
    </alternativeName>
</protein>
<comment type="function">
    <text evidence="6">Catalyzes the insertion of Co(2+) into sirohydrochlorin as part of the anaerobic pathway to cobalamin biosynthesis. Involved in the biosynthesis of the unique nickel-containing tetrapyrrole coenzyme F430, the prosthetic group of methyl-coenzyme M reductase (MCR), which plays a key role in methanogenesis and anaerobic methane oxidation. Catalyzes the insertion of Ni(2+) into sirohydrochlorin to yield Ni-sirohydrochlorin.</text>
</comment>
<keyword evidence="5 6" id="KW-0170">Cobalt</keyword>
<dbReference type="PANTHER" id="PTHR33542:SF3">
    <property type="entry name" value="SIROHYDROCHLORIN FERROCHELATASE, CHLOROPLASTIC"/>
    <property type="match status" value="1"/>
</dbReference>
<dbReference type="Pfam" id="PF01903">
    <property type="entry name" value="CbiX"/>
    <property type="match status" value="1"/>
</dbReference>
<keyword evidence="6" id="KW-0484">Methanogenesis</keyword>
<evidence type="ECO:0000256" key="2">
    <source>
        <dbReference type="ARBA" id="ARBA00022596"/>
    </source>
</evidence>
<evidence type="ECO:0000256" key="7">
    <source>
        <dbReference type="SAM" id="MobiDB-lite"/>
    </source>
</evidence>
<dbReference type="InterPro" id="IPR050963">
    <property type="entry name" value="Sirohydro_Cobaltochel/CbiX"/>
</dbReference>
<dbReference type="GO" id="GO:0016151">
    <property type="term" value="F:nickel cation binding"/>
    <property type="evidence" value="ECO:0007669"/>
    <property type="project" value="UniProtKB-UniRule"/>
</dbReference>
<accession>A0A2H4VBA4</accession>
<dbReference type="AlphaFoldDB" id="A0A2H4VBA4"/>
<comment type="similarity">
    <text evidence="6">Belongs to the CbiX family. CbiXS subfamily.</text>
</comment>
<dbReference type="InterPro" id="IPR023652">
    <property type="entry name" value="SiroHydchlorin_Cochelatase"/>
</dbReference>
<dbReference type="GO" id="GO:0015948">
    <property type="term" value="P:methanogenesis"/>
    <property type="evidence" value="ECO:0007669"/>
    <property type="project" value="UniProtKB-KW"/>
</dbReference>
<dbReference type="OrthoDB" id="11653at2157"/>
<comment type="subunit">
    <text evidence="6">Homotetramer; dimer of dimers.</text>
</comment>
<dbReference type="SUPFAM" id="SSF53800">
    <property type="entry name" value="Chelatase"/>
    <property type="match status" value="1"/>
</dbReference>
<feature type="binding site" evidence="6">
    <location>
        <position position="18"/>
    </location>
    <ligand>
        <name>Ni(2+)</name>
        <dbReference type="ChEBI" id="CHEBI:49786"/>
    </ligand>
</feature>
<name>A0A2H4VBA4_9EURY</name>
<dbReference type="Proteomes" id="UP000232806">
    <property type="component" value="Chromosome"/>
</dbReference>
<feature type="compositionally biased region" description="Basic and acidic residues" evidence="7">
    <location>
        <begin position="101"/>
        <end position="119"/>
    </location>
</feature>
<keyword evidence="4 6" id="KW-0456">Lyase</keyword>
<dbReference type="GO" id="GO:0050897">
    <property type="term" value="F:cobalt ion binding"/>
    <property type="evidence" value="ECO:0007669"/>
    <property type="project" value="UniProtKB-UniRule"/>
</dbReference>
<feature type="binding site" evidence="6">
    <location>
        <position position="53"/>
    </location>
    <ligand>
        <name>substrate</name>
    </ligand>
</feature>
<proteinExistence type="inferred from homology"/>
<feature type="binding site" evidence="6">
    <location>
        <position position="18"/>
    </location>
    <ligand>
        <name>Co(2+)</name>
        <dbReference type="ChEBI" id="CHEBI:48828"/>
    </ligand>
</feature>
<dbReference type="EC" id="4.99.1.11" evidence="6"/>
<evidence type="ECO:0000256" key="1">
    <source>
        <dbReference type="ARBA" id="ARBA00022573"/>
    </source>
</evidence>
<dbReference type="EMBL" id="CP017766">
    <property type="protein sequence ID" value="AUB55363.1"/>
    <property type="molecule type" value="Genomic_DNA"/>
</dbReference>
<dbReference type="InterPro" id="IPR002762">
    <property type="entry name" value="CbiX-like"/>
</dbReference>
<keyword evidence="1 6" id="KW-0169">Cobalamin biosynthesis</keyword>
<feature type="binding site" evidence="6">
    <location>
        <position position="83"/>
    </location>
    <ligand>
        <name>Co(2+)</name>
        <dbReference type="ChEBI" id="CHEBI:48828"/>
    </ligand>
</feature>
<evidence type="ECO:0000313" key="8">
    <source>
        <dbReference type="EMBL" id="AUB55363.1"/>
    </source>
</evidence>
<dbReference type="GO" id="GO:0019251">
    <property type="term" value="P:anaerobic cobalamin biosynthetic process"/>
    <property type="evidence" value="ECO:0007669"/>
    <property type="project" value="UniProtKB-UniRule"/>
</dbReference>
<dbReference type="UniPathway" id="UPA00148">
    <property type="reaction ID" value="UER00223"/>
</dbReference>
<comment type="pathway">
    <text evidence="6">Cofactor biosynthesis; adenosylcobalamin biosynthesis; cob(II)yrinate a,c-diamide from sirohydrochlorin (anaerobic route): step 1/10.</text>
</comment>
<reference evidence="8 9" key="1">
    <citation type="submission" date="2016-10" db="EMBL/GenBank/DDBJ databases">
        <title>Comparative genomics between deep and shallow subseafloor isolates.</title>
        <authorList>
            <person name="Ishii S."/>
            <person name="Miller J.R."/>
            <person name="Sutton G."/>
            <person name="Suzuki S."/>
            <person name="Methe B."/>
            <person name="Inagaki F."/>
            <person name="Imachi H."/>
        </authorList>
    </citation>
    <scope>NUCLEOTIDE SEQUENCE [LARGE SCALE GENOMIC DNA]</scope>
    <source>
        <strain evidence="8 9">MO-MB1</strain>
    </source>
</reference>
<evidence type="ECO:0000313" key="9">
    <source>
        <dbReference type="Proteomes" id="UP000232806"/>
    </source>
</evidence>
<evidence type="ECO:0000256" key="6">
    <source>
        <dbReference type="HAMAP-Rule" id="MF_00785"/>
    </source>
</evidence>
<dbReference type="EC" id="4.99.1.3" evidence="6"/>
<dbReference type="CDD" id="cd03416">
    <property type="entry name" value="CbiX_SirB_N"/>
    <property type="match status" value="1"/>
</dbReference>
<sequence length="154" mass="16817">MVTNSNSNSKVGIVLVGHGSRLPYGKDVLSQLAEIYRNESDHPVEIGFMNMNKPSIPASINKLSQMGVEKIVVTPVFLAPGVHTTEDIPRILGLNNNGDETQDHGHSPEHGHGHSHDHGETEEIHFHGEIIYTDPLGPDPKIVSIIKDRVNNAL</sequence>
<keyword evidence="2 6" id="KW-0533">Nickel</keyword>
<dbReference type="GO" id="GO:0016852">
    <property type="term" value="F:sirohydrochlorin cobaltochelatase activity"/>
    <property type="evidence" value="ECO:0007669"/>
    <property type="project" value="UniProtKB-UniRule"/>
</dbReference>
<dbReference type="Gene3D" id="3.40.50.1400">
    <property type="match status" value="1"/>
</dbReference>